<evidence type="ECO:0000259" key="1">
    <source>
        <dbReference type="Pfam" id="PF12696"/>
    </source>
</evidence>
<dbReference type="InterPro" id="IPR027417">
    <property type="entry name" value="P-loop_NTPase"/>
</dbReference>
<dbReference type="EMBL" id="DWWJ01000105">
    <property type="protein sequence ID" value="HJC41097.1"/>
    <property type="molecule type" value="Genomic_DNA"/>
</dbReference>
<evidence type="ECO:0000313" key="3">
    <source>
        <dbReference type="Proteomes" id="UP000823882"/>
    </source>
</evidence>
<comment type="caution">
    <text evidence="2">The sequence shown here is derived from an EMBL/GenBank/DDBJ whole genome shotgun (WGS) entry which is preliminary data.</text>
</comment>
<sequence length="95" mass="10809">EAAYGHDKAVTILSNCDHLLYLGGQELATARYISVKANKSVHTILNMPLNHAWLFTRGGEPKVVEKYRLEDHPLYHLAQPSKQKAAFREQDEHEV</sequence>
<reference evidence="2" key="2">
    <citation type="submission" date="2021-04" db="EMBL/GenBank/DDBJ databases">
        <authorList>
            <person name="Gilroy R."/>
        </authorList>
    </citation>
    <scope>NUCLEOTIDE SEQUENCE</scope>
    <source>
        <strain evidence="2">CHK186-1790</strain>
    </source>
</reference>
<proteinExistence type="predicted"/>
<protein>
    <submittedName>
        <fullName evidence="2">TraM recognition domain-containing protein</fullName>
    </submittedName>
</protein>
<dbReference type="Proteomes" id="UP000823882">
    <property type="component" value="Unassembled WGS sequence"/>
</dbReference>
<organism evidence="2 3">
    <name type="scientific">Candidatus Intestinimonas pullistercoris</name>
    <dbReference type="NCBI Taxonomy" id="2838623"/>
    <lineage>
        <taxon>Bacteria</taxon>
        <taxon>Bacillati</taxon>
        <taxon>Bacillota</taxon>
        <taxon>Clostridia</taxon>
        <taxon>Eubacteriales</taxon>
        <taxon>Intestinimonas</taxon>
    </lineage>
</organism>
<reference evidence="2" key="1">
    <citation type="journal article" date="2021" name="PeerJ">
        <title>Extensive microbial diversity within the chicken gut microbiome revealed by metagenomics and culture.</title>
        <authorList>
            <person name="Gilroy R."/>
            <person name="Ravi A."/>
            <person name="Getino M."/>
            <person name="Pursley I."/>
            <person name="Horton D.L."/>
            <person name="Alikhan N.F."/>
            <person name="Baker D."/>
            <person name="Gharbi K."/>
            <person name="Hall N."/>
            <person name="Watson M."/>
            <person name="Adriaenssens E.M."/>
            <person name="Foster-Nyarko E."/>
            <person name="Jarju S."/>
            <person name="Secka A."/>
            <person name="Antonio M."/>
            <person name="Oren A."/>
            <person name="Chaudhuri R.R."/>
            <person name="La Ragione R."/>
            <person name="Hildebrand F."/>
            <person name="Pallen M.J."/>
        </authorList>
    </citation>
    <scope>NUCLEOTIDE SEQUENCE</scope>
    <source>
        <strain evidence="2">CHK186-1790</strain>
    </source>
</reference>
<accession>A0A9D2SZQ0</accession>
<evidence type="ECO:0000313" key="2">
    <source>
        <dbReference type="EMBL" id="HJC41097.1"/>
    </source>
</evidence>
<dbReference type="Pfam" id="PF12696">
    <property type="entry name" value="TraG-D_C"/>
    <property type="match status" value="1"/>
</dbReference>
<name>A0A9D2SZQ0_9FIRM</name>
<dbReference type="AlphaFoldDB" id="A0A9D2SZQ0"/>
<dbReference type="Gene3D" id="3.40.50.300">
    <property type="entry name" value="P-loop containing nucleotide triphosphate hydrolases"/>
    <property type="match status" value="1"/>
</dbReference>
<feature type="domain" description="TraD/TraG TraM recognition site" evidence="1">
    <location>
        <begin position="1"/>
        <end position="36"/>
    </location>
</feature>
<dbReference type="InterPro" id="IPR032689">
    <property type="entry name" value="TraG-D_C"/>
</dbReference>
<feature type="non-terminal residue" evidence="2">
    <location>
        <position position="1"/>
    </location>
</feature>
<gene>
    <name evidence="2" type="ORF">H9701_06045</name>
</gene>